<dbReference type="InterPro" id="IPR011493">
    <property type="entry name" value="GLUG"/>
</dbReference>
<dbReference type="RefSeq" id="WP_237966915.1">
    <property type="nucleotide sequence ID" value="NZ_JAKNHQ010000012.1"/>
</dbReference>
<keyword evidence="3" id="KW-1185">Reference proteome</keyword>
<feature type="domain" description="GLUG" evidence="1">
    <location>
        <begin position="483"/>
        <end position="507"/>
    </location>
</feature>
<dbReference type="Proteomes" id="UP001298681">
    <property type="component" value="Unassembled WGS sequence"/>
</dbReference>
<evidence type="ECO:0000313" key="3">
    <source>
        <dbReference type="Proteomes" id="UP001298681"/>
    </source>
</evidence>
<reference evidence="2 3" key="1">
    <citation type="submission" date="2022-01" db="EMBL/GenBank/DDBJ databases">
        <title>Collection of gut derived symbiotic bacterial strains cultured from healthy donors.</title>
        <authorList>
            <person name="Lin H."/>
            <person name="Kohout C."/>
            <person name="Waligurski E."/>
            <person name="Pamer E.G."/>
        </authorList>
    </citation>
    <scope>NUCLEOTIDE SEQUENCE [LARGE SCALE GENOMIC DNA]</scope>
    <source>
        <strain evidence="2 3">DFI.7.58</strain>
    </source>
</reference>
<sequence length="885" mass="91694">MKKRRVLLSGVSILLVLCLLIGGTMAWFTDTEKMDADFTAGVLDITVEPGEGATAPLTFVNLRPMQYQNFLEEINDAGNGNANVDGYDPKPVYFQPVVVENAGTLPAYIQLSVEALDMASATCPEGGEKAIAITENADGTETIVQSSQNGEAVCTNGLADVLKLVLFEKVNGSWTPIADNLNPDSEGTSYTPGLALPAGNGEQTYVVGAYLPETAGNEYQGKHFHGNLVVKAFQTDEGAGAAEMATVQWVKDGETVGSYLVAFPEGETTMTLKPDANKLPAGYVLADPDATVEVSTTDKTASFEVAFKADGDGSSEEQAIWIRSAEDFSKINDNMDGYYELGSDIDLSGMIWEPIGGAGSKTEKFTGTLDGNGYTIAGMQIKGEKQMLHVGLFGYCKDAELKNLVFEAPQVETNRCGGALAGVVSNTRIENCQVNGGSITWDYTKGYCYAGGLVGEDTGSSVLKDCSSSADVTAVGTAKSEVYLGGLIGGLFLNSTIDGCTASGDVTMTGSTQDDETIALGGLVGWVTGTAVNSSASGNVSNESAGTAGKIYVGGFAGSLSEPAEGCTATGDVSNTGSAAETYVGELAGNEDMLYTDGDGSSEEQAIWIRKARDFEKINENLDGYYKLARGIDLSDVDFQPIGGEGSKNNFTGTFDGNGYKITGLHVEAAKDEKPLKYAGLFTYCKNAEIKNVVLVDPQVTTGEYGGALAGVLSSTNVENCQVIGGTVTWDDTSGSCYLGGLAGVAGDAIGDSTLKDCSSTADVTAEGTATSVVYVGGLIGEGYLNTTVDGCTASGNVTMTGDMQDEDTIALGGLIGWMNGTASNSSAKGNVSNESTGMAGRIYVGGFAGMLSDPAEDCEATGSVNNTGEAENVYVGEFSGNDAM</sequence>
<organism evidence="2 3">
    <name type="scientific">Anaeromassilibacillus senegalensis</name>
    <dbReference type="NCBI Taxonomy" id="1673717"/>
    <lineage>
        <taxon>Bacteria</taxon>
        <taxon>Bacillati</taxon>
        <taxon>Bacillota</taxon>
        <taxon>Clostridia</taxon>
        <taxon>Eubacteriales</taxon>
        <taxon>Acutalibacteraceae</taxon>
        <taxon>Anaeromassilibacillus</taxon>
    </lineage>
</organism>
<evidence type="ECO:0000313" key="2">
    <source>
        <dbReference type="EMBL" id="MCG4611201.1"/>
    </source>
</evidence>
<dbReference type="InterPro" id="IPR011050">
    <property type="entry name" value="Pectin_lyase_fold/virulence"/>
</dbReference>
<dbReference type="EMBL" id="JAKNHQ010000012">
    <property type="protein sequence ID" value="MCG4611201.1"/>
    <property type="molecule type" value="Genomic_DNA"/>
</dbReference>
<proteinExistence type="predicted"/>
<dbReference type="InterPro" id="IPR023833">
    <property type="entry name" value="Signal_pept_SipW-depend-type"/>
</dbReference>
<dbReference type="Pfam" id="PF07581">
    <property type="entry name" value="Glug"/>
    <property type="match status" value="1"/>
</dbReference>
<comment type="caution">
    <text evidence="2">The sequence shown here is derived from an EMBL/GenBank/DDBJ whole genome shotgun (WGS) entry which is preliminary data.</text>
</comment>
<accession>A0ABS9MK64</accession>
<gene>
    <name evidence="2" type="ORF">L0P57_09690</name>
</gene>
<dbReference type="SUPFAM" id="SSF51126">
    <property type="entry name" value="Pectin lyase-like"/>
    <property type="match status" value="2"/>
</dbReference>
<dbReference type="InterPro" id="IPR022121">
    <property type="entry name" value="Peptidase_M73_camelysin"/>
</dbReference>
<dbReference type="Gene3D" id="2.160.20.110">
    <property type="match status" value="2"/>
</dbReference>
<evidence type="ECO:0000259" key="1">
    <source>
        <dbReference type="Pfam" id="PF07581"/>
    </source>
</evidence>
<name>A0ABS9MK64_9FIRM</name>
<dbReference type="Pfam" id="PF12389">
    <property type="entry name" value="Peptidase_M73"/>
    <property type="match status" value="1"/>
</dbReference>
<protein>
    <submittedName>
        <fullName evidence="2">SipW-dependent-type signal peptide-containing protein</fullName>
    </submittedName>
</protein>
<dbReference type="NCBIfam" id="TIGR04088">
    <property type="entry name" value="cognate_SipW"/>
    <property type="match status" value="1"/>
</dbReference>